<reference evidence="7 8" key="2">
    <citation type="journal article" date="2021" name="Int. J. Syst. Evol. Microbiol.">
        <title>Isolation and Polyphasic Characterization of Desulfuromonas versatilis sp. Nov., an Electrogenic Bacteria Capable of Versatile Metabolism Isolated from a Graphene Oxide-Reducing Enrichment Culture.</title>
        <authorList>
            <person name="Xie L."/>
            <person name="Yoshida N."/>
            <person name="Ishii S."/>
            <person name="Meng L."/>
        </authorList>
    </citation>
    <scope>NUCLEOTIDE SEQUENCE [LARGE SCALE GENOMIC DNA]</scope>
    <source>
        <strain evidence="7 8">NIT-T3</strain>
    </source>
</reference>
<evidence type="ECO:0000256" key="3">
    <source>
        <dbReference type="ARBA" id="ARBA00022692"/>
    </source>
</evidence>
<keyword evidence="4 6" id="KW-1133">Transmembrane helix</keyword>
<feature type="transmembrane region" description="Helical" evidence="6">
    <location>
        <begin position="295"/>
        <end position="312"/>
    </location>
</feature>
<dbReference type="CDD" id="cd06581">
    <property type="entry name" value="TM_PBP1_LivM_like"/>
    <property type="match status" value="1"/>
</dbReference>
<feature type="transmembrane region" description="Helical" evidence="6">
    <location>
        <begin position="62"/>
        <end position="81"/>
    </location>
</feature>
<dbReference type="Pfam" id="PF02653">
    <property type="entry name" value="BPD_transp_2"/>
    <property type="match status" value="1"/>
</dbReference>
<dbReference type="PANTHER" id="PTHR30482">
    <property type="entry name" value="HIGH-AFFINITY BRANCHED-CHAIN AMINO ACID TRANSPORT SYSTEM PERMEASE"/>
    <property type="match status" value="1"/>
</dbReference>
<feature type="transmembrane region" description="Helical" evidence="6">
    <location>
        <begin position="96"/>
        <end position="120"/>
    </location>
</feature>
<accession>A0ABM8HTT1</accession>
<evidence type="ECO:0000256" key="5">
    <source>
        <dbReference type="ARBA" id="ARBA00023136"/>
    </source>
</evidence>
<feature type="transmembrane region" description="Helical" evidence="6">
    <location>
        <begin position="129"/>
        <end position="152"/>
    </location>
</feature>
<dbReference type="PANTHER" id="PTHR30482:SF10">
    <property type="entry name" value="HIGH-AFFINITY BRANCHED-CHAIN AMINO ACID TRANSPORT PROTEIN BRAE"/>
    <property type="match status" value="1"/>
</dbReference>
<dbReference type="InterPro" id="IPR043428">
    <property type="entry name" value="LivM-like"/>
</dbReference>
<gene>
    <name evidence="7" type="primary">livM_1</name>
    <name evidence="7" type="ORF">DESUT3_09550</name>
</gene>
<keyword evidence="3 6" id="KW-0812">Transmembrane</keyword>
<keyword evidence="5 6" id="KW-0472">Membrane</keyword>
<organism evidence="7 8">
    <name type="scientific">Desulfuromonas versatilis</name>
    <dbReference type="NCBI Taxonomy" id="2802975"/>
    <lineage>
        <taxon>Bacteria</taxon>
        <taxon>Pseudomonadati</taxon>
        <taxon>Thermodesulfobacteriota</taxon>
        <taxon>Desulfuromonadia</taxon>
        <taxon>Desulfuromonadales</taxon>
        <taxon>Desulfuromonadaceae</taxon>
        <taxon>Desulfuromonas</taxon>
    </lineage>
</organism>
<name>A0ABM8HTT1_9BACT</name>
<dbReference type="RefSeq" id="WP_221251324.1">
    <property type="nucleotide sequence ID" value="NZ_AP024355.1"/>
</dbReference>
<reference evidence="7 8" key="1">
    <citation type="journal article" date="2016" name="C (Basel)">
        <title>Selective Growth of and Electricity Production by Marine Exoelectrogenic Bacteria in Self-Aggregated Hydrogel of Microbially Reduced Graphene Oxide.</title>
        <authorList>
            <person name="Yoshida N."/>
            <person name="Goto Y."/>
            <person name="Miyata Y."/>
        </authorList>
    </citation>
    <scope>NUCLEOTIDE SEQUENCE [LARGE SCALE GENOMIC DNA]</scope>
    <source>
        <strain evidence="7 8">NIT-T3</strain>
    </source>
</reference>
<feature type="transmembrane region" description="Helical" evidence="6">
    <location>
        <begin position="266"/>
        <end position="288"/>
    </location>
</feature>
<feature type="transmembrane region" description="Helical" evidence="6">
    <location>
        <begin position="226"/>
        <end position="246"/>
    </location>
</feature>
<proteinExistence type="predicted"/>
<feature type="transmembrane region" description="Helical" evidence="6">
    <location>
        <begin position="172"/>
        <end position="191"/>
    </location>
</feature>
<dbReference type="Proteomes" id="UP001319827">
    <property type="component" value="Chromosome"/>
</dbReference>
<evidence type="ECO:0000256" key="4">
    <source>
        <dbReference type="ARBA" id="ARBA00022989"/>
    </source>
</evidence>
<evidence type="ECO:0000256" key="6">
    <source>
        <dbReference type="SAM" id="Phobius"/>
    </source>
</evidence>
<protein>
    <submittedName>
        <fullName evidence="7">Branched-chain amino acid ABC transporter permease</fullName>
    </submittedName>
</protein>
<evidence type="ECO:0000313" key="7">
    <source>
        <dbReference type="EMBL" id="BCR03886.1"/>
    </source>
</evidence>
<dbReference type="EMBL" id="AP024355">
    <property type="protein sequence ID" value="BCR03886.1"/>
    <property type="molecule type" value="Genomic_DNA"/>
</dbReference>
<feature type="transmembrane region" description="Helical" evidence="6">
    <location>
        <begin position="30"/>
        <end position="50"/>
    </location>
</feature>
<evidence type="ECO:0000313" key="8">
    <source>
        <dbReference type="Proteomes" id="UP001319827"/>
    </source>
</evidence>
<keyword evidence="8" id="KW-1185">Reference proteome</keyword>
<sequence length="337" mass="36565">MQKYTIPAILAAAFFSFSYAAHEELIGLYALSVLMFMGVNIILSTSLNLVNGYMGEFSCGHAGFMAVGAYVSSVLGVLLFAKDRVFGEPLLSPDLAIYGFPLVILAGGAAAALAGLLVAFPSFKTRGDYLAIITIAANYIVISAIENMGVIGGARGFMGMKGVVRAMEDVAYLPWMPMWVFIFTVFCVFVLRRFVSSTYGKGVSAICQDEVAAEIMSVNTNKMKMVAFMLSSGLAGIAGGLFAHIMGYVNPGSFTILKSTEVLVMVYLGGMGSLSGSVLSAVLFTLLLEALRPLQIIKWIVIPLLLIILMQFRPEGIMGNRELQHLFPRLRRFYRFK</sequence>
<dbReference type="InterPro" id="IPR001851">
    <property type="entry name" value="ABC_transp_permease"/>
</dbReference>
<evidence type="ECO:0000256" key="1">
    <source>
        <dbReference type="ARBA" id="ARBA00004651"/>
    </source>
</evidence>
<comment type="subcellular location">
    <subcellularLocation>
        <location evidence="1">Cell membrane</location>
        <topology evidence="1">Multi-pass membrane protein</topology>
    </subcellularLocation>
</comment>
<evidence type="ECO:0000256" key="2">
    <source>
        <dbReference type="ARBA" id="ARBA00022475"/>
    </source>
</evidence>
<keyword evidence="2" id="KW-1003">Cell membrane</keyword>